<keyword evidence="4" id="KW-1185">Reference proteome</keyword>
<feature type="compositionally biased region" description="Basic and acidic residues" evidence="1">
    <location>
        <begin position="1"/>
        <end position="17"/>
    </location>
</feature>
<dbReference type="EMBL" id="QWGA01000007">
    <property type="protein sequence ID" value="RIJ28927.1"/>
    <property type="molecule type" value="Genomic_DNA"/>
</dbReference>
<reference evidence="3 4" key="1">
    <citation type="submission" date="2018-08" db="EMBL/GenBank/DDBJ databases">
        <title>Henriciella mobilis sp. nov., isolated from seawater.</title>
        <authorList>
            <person name="Cheng H."/>
            <person name="Wu Y.-H."/>
            <person name="Xu X.-W."/>
            <person name="Guo L.-L."/>
        </authorList>
    </citation>
    <scope>NUCLEOTIDE SEQUENCE [LARGE SCALE GENOMIC DNA]</scope>
    <source>
        <strain evidence="3 4">CCUG67844</strain>
    </source>
</reference>
<evidence type="ECO:0000256" key="1">
    <source>
        <dbReference type="SAM" id="MobiDB-lite"/>
    </source>
</evidence>
<accession>A0A399RFY5</accession>
<proteinExistence type="predicted"/>
<keyword evidence="3" id="KW-0378">Hydrolase</keyword>
<comment type="caution">
    <text evidence="3">The sequence shown here is derived from an EMBL/GenBank/DDBJ whole genome shotgun (WGS) entry which is preliminary data.</text>
</comment>
<dbReference type="InterPro" id="IPR029058">
    <property type="entry name" value="AB_hydrolase_fold"/>
</dbReference>
<name>A0A399RFY5_9PROT</name>
<dbReference type="InterPro" id="IPR000073">
    <property type="entry name" value="AB_hydrolase_1"/>
</dbReference>
<dbReference type="OrthoDB" id="9804723at2"/>
<feature type="domain" description="AB hydrolase-1" evidence="2">
    <location>
        <begin position="56"/>
        <end position="183"/>
    </location>
</feature>
<dbReference type="Proteomes" id="UP000265845">
    <property type="component" value="Unassembled WGS sequence"/>
</dbReference>
<dbReference type="SUPFAM" id="SSF53474">
    <property type="entry name" value="alpha/beta-Hydrolases"/>
    <property type="match status" value="1"/>
</dbReference>
<gene>
    <name evidence="3" type="ORF">D1222_11185</name>
</gene>
<sequence>MDQLTKDAEALLDELKPRSPSAAPGQNLLPPQTRFDVPGESLSTPAWRAGDGAPTLFVHGWDDTHRIWRRFAMDFIQNGRPALLTDLPAHGASTAETCNWQLAGRSVLGLCADQQPIDAIITHSFGSLAAADAISKGAQADYLVMIAPPIEQWSDRQRRKGVPDDVIARAAELLTERQGEDLSPPDLSALLADFKGRILLIGSHADESCPAPPIEALGASLENAETLIVDGLSHRDLALDPAILSHITAFLGY</sequence>
<evidence type="ECO:0000313" key="4">
    <source>
        <dbReference type="Proteomes" id="UP000265845"/>
    </source>
</evidence>
<dbReference type="GO" id="GO:0016787">
    <property type="term" value="F:hydrolase activity"/>
    <property type="evidence" value="ECO:0007669"/>
    <property type="project" value="UniProtKB-KW"/>
</dbReference>
<dbReference type="Pfam" id="PF12697">
    <property type="entry name" value="Abhydrolase_6"/>
    <property type="match status" value="1"/>
</dbReference>
<protein>
    <submittedName>
        <fullName evidence="3">Alpha/beta fold hydrolase</fullName>
    </submittedName>
</protein>
<dbReference type="RefSeq" id="WP_119454344.1">
    <property type="nucleotide sequence ID" value="NZ_QWGA01000007.1"/>
</dbReference>
<feature type="region of interest" description="Disordered" evidence="1">
    <location>
        <begin position="1"/>
        <end position="44"/>
    </location>
</feature>
<dbReference type="AlphaFoldDB" id="A0A399RFY5"/>
<organism evidence="3 4">
    <name type="scientific">Henriciella algicola</name>
    <dbReference type="NCBI Taxonomy" id="1608422"/>
    <lineage>
        <taxon>Bacteria</taxon>
        <taxon>Pseudomonadati</taxon>
        <taxon>Pseudomonadota</taxon>
        <taxon>Alphaproteobacteria</taxon>
        <taxon>Hyphomonadales</taxon>
        <taxon>Hyphomonadaceae</taxon>
        <taxon>Henriciella</taxon>
    </lineage>
</organism>
<evidence type="ECO:0000313" key="3">
    <source>
        <dbReference type="EMBL" id="RIJ28927.1"/>
    </source>
</evidence>
<evidence type="ECO:0000259" key="2">
    <source>
        <dbReference type="Pfam" id="PF12697"/>
    </source>
</evidence>
<dbReference type="Gene3D" id="3.40.50.1820">
    <property type="entry name" value="alpha/beta hydrolase"/>
    <property type="match status" value="1"/>
</dbReference>